<feature type="compositionally biased region" description="Basic and acidic residues" evidence="1">
    <location>
        <begin position="26"/>
        <end position="55"/>
    </location>
</feature>
<proteinExistence type="predicted"/>
<evidence type="ECO:0000313" key="3">
    <source>
        <dbReference type="Proteomes" id="UP000006906"/>
    </source>
</evidence>
<accession>A0A2K3DPM1</accession>
<dbReference type="PaxDb" id="3055-EDP01695"/>
<name>A0A2K3DPM1_CHLRE</name>
<evidence type="ECO:0000256" key="1">
    <source>
        <dbReference type="SAM" id="MobiDB-lite"/>
    </source>
</evidence>
<dbReference type="OrthoDB" id="534608at2759"/>
<dbReference type="RefSeq" id="XP_042923962.1">
    <property type="nucleotide sequence ID" value="XM_043063256.1"/>
</dbReference>
<dbReference type="Proteomes" id="UP000006906">
    <property type="component" value="Chromosome 6"/>
</dbReference>
<dbReference type="InParanoid" id="A0A2K3DPM1"/>
<gene>
    <name evidence="2" type="ORF">CHLRE_06g280750v5</name>
</gene>
<sequence>MKELKPPPEMVEAIQQSEDMTAPPEFADRSDVVGHEPHHAHHEAAQGETYRMTKQELKDKKEEIKMMQYDKERHNRYDRNHPGGGPAGQGDAATTHSMMASRGEPGGHVRYGHD</sequence>
<reference evidence="2 3" key="1">
    <citation type="journal article" date="2007" name="Science">
        <title>The Chlamydomonas genome reveals the evolution of key animal and plant functions.</title>
        <authorList>
            <person name="Merchant S.S."/>
            <person name="Prochnik S.E."/>
            <person name="Vallon O."/>
            <person name="Harris E.H."/>
            <person name="Karpowicz S.J."/>
            <person name="Witman G.B."/>
            <person name="Terry A."/>
            <person name="Salamov A."/>
            <person name="Fritz-Laylin L.K."/>
            <person name="Marechal-Drouard L."/>
            <person name="Marshall W.F."/>
            <person name="Qu L.H."/>
            <person name="Nelson D.R."/>
            <person name="Sanderfoot A.A."/>
            <person name="Spalding M.H."/>
            <person name="Kapitonov V.V."/>
            <person name="Ren Q."/>
            <person name="Ferris P."/>
            <person name="Lindquist E."/>
            <person name="Shapiro H."/>
            <person name="Lucas S.M."/>
            <person name="Grimwood J."/>
            <person name="Schmutz J."/>
            <person name="Cardol P."/>
            <person name="Cerutti H."/>
            <person name="Chanfreau G."/>
            <person name="Chen C.L."/>
            <person name="Cognat V."/>
            <person name="Croft M.T."/>
            <person name="Dent R."/>
            <person name="Dutcher S."/>
            <person name="Fernandez E."/>
            <person name="Fukuzawa H."/>
            <person name="Gonzalez-Ballester D."/>
            <person name="Gonzalez-Halphen D."/>
            <person name="Hallmann A."/>
            <person name="Hanikenne M."/>
            <person name="Hippler M."/>
            <person name="Inwood W."/>
            <person name="Jabbari K."/>
            <person name="Kalanon M."/>
            <person name="Kuras R."/>
            <person name="Lefebvre P.A."/>
            <person name="Lemaire S.D."/>
            <person name="Lobanov A.V."/>
            <person name="Lohr M."/>
            <person name="Manuell A."/>
            <person name="Meier I."/>
            <person name="Mets L."/>
            <person name="Mittag M."/>
            <person name="Mittelmeier T."/>
            <person name="Moroney J.V."/>
            <person name="Moseley J."/>
            <person name="Napoli C."/>
            <person name="Nedelcu A.M."/>
            <person name="Niyogi K."/>
            <person name="Novoselov S.V."/>
            <person name="Paulsen I.T."/>
            <person name="Pazour G."/>
            <person name="Purton S."/>
            <person name="Ral J.P."/>
            <person name="Riano-Pachon D.M."/>
            <person name="Riekhof W."/>
            <person name="Rymarquis L."/>
            <person name="Schroda M."/>
            <person name="Stern D."/>
            <person name="Umen J."/>
            <person name="Willows R."/>
            <person name="Wilson N."/>
            <person name="Zimmer S.L."/>
            <person name="Allmer J."/>
            <person name="Balk J."/>
            <person name="Bisova K."/>
            <person name="Chen C.J."/>
            <person name="Elias M."/>
            <person name="Gendler K."/>
            <person name="Hauser C."/>
            <person name="Lamb M.R."/>
            <person name="Ledford H."/>
            <person name="Long J.C."/>
            <person name="Minagawa J."/>
            <person name="Page M.D."/>
            <person name="Pan J."/>
            <person name="Pootakham W."/>
            <person name="Roje S."/>
            <person name="Rose A."/>
            <person name="Stahlberg E."/>
            <person name="Terauchi A.M."/>
            <person name="Yang P."/>
            <person name="Ball S."/>
            <person name="Bowler C."/>
            <person name="Dieckmann C.L."/>
            <person name="Gladyshev V.N."/>
            <person name="Green P."/>
            <person name="Jorgensen R."/>
            <person name="Mayfield S."/>
            <person name="Mueller-Roeber B."/>
            <person name="Rajamani S."/>
            <person name="Sayre R.T."/>
            <person name="Brokstein P."/>
            <person name="Dubchak I."/>
            <person name="Goodstein D."/>
            <person name="Hornick L."/>
            <person name="Huang Y.W."/>
            <person name="Jhaveri J."/>
            <person name="Luo Y."/>
            <person name="Martinez D."/>
            <person name="Ngau W.C."/>
            <person name="Otillar B."/>
            <person name="Poliakov A."/>
            <person name="Porter A."/>
            <person name="Szajkowski L."/>
            <person name="Werner G."/>
            <person name="Zhou K."/>
            <person name="Grigoriev I.V."/>
            <person name="Rokhsar D.S."/>
            <person name="Grossman A.R."/>
        </authorList>
    </citation>
    <scope>NUCLEOTIDE SEQUENCE [LARGE SCALE GENOMIC DNA]</scope>
    <source>
        <strain evidence="3">CC-503</strain>
    </source>
</reference>
<dbReference type="KEGG" id="cre:CHLRE_06g280750v5"/>
<feature type="region of interest" description="Disordered" evidence="1">
    <location>
        <begin position="74"/>
        <end position="114"/>
    </location>
</feature>
<feature type="compositionally biased region" description="Basic and acidic residues" evidence="1">
    <location>
        <begin position="105"/>
        <end position="114"/>
    </location>
</feature>
<dbReference type="EMBL" id="CM008967">
    <property type="protein sequence ID" value="PNW82483.1"/>
    <property type="molecule type" value="Genomic_DNA"/>
</dbReference>
<keyword evidence="3" id="KW-1185">Reference proteome</keyword>
<protein>
    <submittedName>
        <fullName evidence="2">Uncharacterized protein</fullName>
    </submittedName>
</protein>
<feature type="region of interest" description="Disordered" evidence="1">
    <location>
        <begin position="1"/>
        <end position="55"/>
    </location>
</feature>
<dbReference type="GeneID" id="66053757"/>
<dbReference type="ExpressionAtlas" id="A0A2K3DPM1">
    <property type="expression patterns" value="baseline"/>
</dbReference>
<organism evidence="2 3">
    <name type="scientific">Chlamydomonas reinhardtii</name>
    <name type="common">Chlamydomonas smithii</name>
    <dbReference type="NCBI Taxonomy" id="3055"/>
    <lineage>
        <taxon>Eukaryota</taxon>
        <taxon>Viridiplantae</taxon>
        <taxon>Chlorophyta</taxon>
        <taxon>core chlorophytes</taxon>
        <taxon>Chlorophyceae</taxon>
        <taxon>CS clade</taxon>
        <taxon>Chlamydomonadales</taxon>
        <taxon>Chlamydomonadaceae</taxon>
        <taxon>Chlamydomonas</taxon>
    </lineage>
</organism>
<dbReference type="AlphaFoldDB" id="A0A2K3DPM1"/>
<dbReference type="Gramene" id="PNW82483">
    <property type="protein sequence ID" value="PNW82483"/>
    <property type="gene ID" value="CHLRE_06g280750v5"/>
</dbReference>
<evidence type="ECO:0000313" key="2">
    <source>
        <dbReference type="EMBL" id="PNW82483.1"/>
    </source>
</evidence>